<dbReference type="EnsemblMetazoa" id="SCAU013113-RC">
    <property type="protein sequence ID" value="SCAU013113-PC"/>
    <property type="gene ID" value="SCAU013113"/>
</dbReference>
<feature type="region of interest" description="Disordered" evidence="1">
    <location>
        <begin position="577"/>
        <end position="751"/>
    </location>
</feature>
<feature type="compositionally biased region" description="Acidic residues" evidence="1">
    <location>
        <begin position="407"/>
        <end position="419"/>
    </location>
</feature>
<feature type="region of interest" description="Disordered" evidence="1">
    <location>
        <begin position="393"/>
        <end position="485"/>
    </location>
</feature>
<feature type="domain" description="E3 ubiquitin-protein ligase RNF220 middle" evidence="2">
    <location>
        <begin position="281"/>
        <end position="397"/>
    </location>
</feature>
<dbReference type="PANTHER" id="PTHR13459:SF1">
    <property type="entry name" value="E3 UBIQUITIN-PROTEIN LIGASE RNF220 ISOFORM X1"/>
    <property type="match status" value="1"/>
</dbReference>
<feature type="compositionally biased region" description="Acidic residues" evidence="1">
    <location>
        <begin position="597"/>
        <end position="608"/>
    </location>
</feature>
<feature type="compositionally biased region" description="Low complexity" evidence="1">
    <location>
        <begin position="660"/>
        <end position="669"/>
    </location>
</feature>
<keyword evidence="4" id="KW-1185">Reference proteome</keyword>
<feature type="compositionally biased region" description="Low complexity" evidence="1">
    <location>
        <begin position="818"/>
        <end position="828"/>
    </location>
</feature>
<feature type="compositionally biased region" description="Low complexity" evidence="1">
    <location>
        <begin position="687"/>
        <end position="703"/>
    </location>
</feature>
<name>A0A1I8Q1Z3_STOCA</name>
<feature type="compositionally biased region" description="Polar residues" evidence="1">
    <location>
        <begin position="731"/>
        <end position="745"/>
    </location>
</feature>
<dbReference type="AlphaFoldDB" id="A0A1I8Q1Z3"/>
<feature type="compositionally biased region" description="Polar residues" evidence="1">
    <location>
        <begin position="647"/>
        <end position="659"/>
    </location>
</feature>
<feature type="compositionally biased region" description="Low complexity" evidence="1">
    <location>
        <begin position="515"/>
        <end position="538"/>
    </location>
</feature>
<feature type="compositionally biased region" description="Gly residues" evidence="1">
    <location>
        <begin position="452"/>
        <end position="468"/>
    </location>
</feature>
<feature type="region of interest" description="Disordered" evidence="1">
    <location>
        <begin position="136"/>
        <end position="187"/>
    </location>
</feature>
<feature type="compositionally biased region" description="Low complexity" evidence="1">
    <location>
        <begin position="437"/>
        <end position="451"/>
    </location>
</feature>
<feature type="region of interest" description="Disordered" evidence="1">
    <location>
        <begin position="506"/>
        <end position="538"/>
    </location>
</feature>
<dbReference type="InterPro" id="IPR052443">
    <property type="entry name" value="E3_ubiq-ligase_RNF220-like"/>
</dbReference>
<evidence type="ECO:0000259" key="2">
    <source>
        <dbReference type="Pfam" id="PF15926"/>
    </source>
</evidence>
<dbReference type="Pfam" id="PF15926">
    <property type="entry name" value="RNF220"/>
    <property type="match status" value="1"/>
</dbReference>
<dbReference type="GO" id="GO:0016567">
    <property type="term" value="P:protein ubiquitination"/>
    <property type="evidence" value="ECO:0007669"/>
    <property type="project" value="TreeGrafter"/>
</dbReference>
<accession>A0A1I8Q1Z3</accession>
<feature type="compositionally biased region" description="Polar residues" evidence="1">
    <location>
        <begin position="832"/>
        <end position="843"/>
    </location>
</feature>
<feature type="compositionally biased region" description="Basic and acidic residues" evidence="1">
    <location>
        <begin position="395"/>
        <end position="406"/>
    </location>
</feature>
<feature type="compositionally biased region" description="Gly residues" evidence="1">
    <location>
        <begin position="719"/>
        <end position="729"/>
    </location>
</feature>
<dbReference type="GO" id="GO:0061630">
    <property type="term" value="F:ubiquitin protein ligase activity"/>
    <property type="evidence" value="ECO:0007669"/>
    <property type="project" value="TreeGrafter"/>
</dbReference>
<evidence type="ECO:0000256" key="1">
    <source>
        <dbReference type="SAM" id="MobiDB-lite"/>
    </source>
</evidence>
<dbReference type="Proteomes" id="UP000095300">
    <property type="component" value="Unassembled WGS sequence"/>
</dbReference>
<dbReference type="InterPro" id="IPR031824">
    <property type="entry name" value="RNF220_mid"/>
</dbReference>
<dbReference type="KEGG" id="scac:106087076"/>
<reference evidence="3" key="1">
    <citation type="submission" date="2020-05" db="UniProtKB">
        <authorList>
            <consortium name="EnsemblMetazoa"/>
        </authorList>
    </citation>
    <scope>IDENTIFICATION</scope>
    <source>
        <strain evidence="3">USDA</strain>
    </source>
</reference>
<evidence type="ECO:0000313" key="4">
    <source>
        <dbReference type="Proteomes" id="UP000095300"/>
    </source>
</evidence>
<protein>
    <recommendedName>
        <fullName evidence="2">E3 ubiquitin-protein ligase RNF220 middle domain-containing protein</fullName>
    </recommendedName>
</protein>
<sequence length="843" mass="91091">MESNAFGSSHIPSQALVVLSEAASGLHEALRGQRPFPSRYPFLQLPDAKDLHNMSLVGSYGSHLLHSFHPHLLQTLNHGMLAANGTAAAASYFASERAALGKPSVLGNFQLPSAFSPPKYIGISLDQTLFNGNDSFRTDSASPTCTSHESMEGSNDYDAEKGESPRSNASDPRDLRHTHRSDKPTTSCASSMAAVSAAAAAAVASIASSQAAAAASSNTVMSHLSHHPHPHAHHAAHHLPTLSAHHHHHHPNSSLLAAASMSHSLGLTAPPGLRPPPGHVPDMCPVCGIKLTPEEWNSHFLTELDRLYKLSSGMERTNLQATYMFAPPCPSQENAIRTSHNRWETFQRIRNNRQNRLRIKVRKRKYGDMYFMENMFCNSCPICKRKYALETGKLPPDEENKHHEEIETVDVESCNDEMPDSNSEMQQVHHAHMPALSGSSSHSSSHSSSNGAGSGGAGGGGAGGGGGAASTSGTANLHNSNSQPGKLDGILYRTTACVINKDGGGHNAAGEEDVSTNVATTSSSTSSNSSSAGSTTNWTEAHAAASSNNNHGSGPQGHISVKNVSELSSTTHHYYNADSCNEERTPKDMSMDTCNNDSDEDVIVDDDDSIKMSQYSKKRKYEEAMVGSSRISDNPSPVEERPRSEPQVTSTEPSVEHSLNSNNNNNNNNTTKYTAFEDLRSKHQQHHTQQQQQQQQQPPNHQHSMTHQAIERDSPTIGHGHGGGHGGMSMTGLTQLDTKVGNSSDIKPDEEDSKCFICKTGIKDFAADTFLRGRNFYFHQSCANVMSSYRLNKELQQQQHQQTEVGSTDKNSPPTSLQQPAQHQPAQHQHVDNSNLGSTQNES</sequence>
<feature type="compositionally biased region" description="Polar residues" evidence="1">
    <location>
        <begin position="136"/>
        <end position="148"/>
    </location>
</feature>
<gene>
    <name evidence="3" type="primary">106087076</name>
</gene>
<dbReference type="OrthoDB" id="6270329at2759"/>
<organism evidence="3 4">
    <name type="scientific">Stomoxys calcitrans</name>
    <name type="common">Stable fly</name>
    <name type="synonym">Conops calcitrans</name>
    <dbReference type="NCBI Taxonomy" id="35570"/>
    <lineage>
        <taxon>Eukaryota</taxon>
        <taxon>Metazoa</taxon>
        <taxon>Ecdysozoa</taxon>
        <taxon>Arthropoda</taxon>
        <taxon>Hexapoda</taxon>
        <taxon>Insecta</taxon>
        <taxon>Pterygota</taxon>
        <taxon>Neoptera</taxon>
        <taxon>Endopterygota</taxon>
        <taxon>Diptera</taxon>
        <taxon>Brachycera</taxon>
        <taxon>Muscomorpha</taxon>
        <taxon>Muscoidea</taxon>
        <taxon>Muscidae</taxon>
        <taxon>Stomoxys</taxon>
    </lineage>
</organism>
<dbReference type="STRING" id="35570.A0A1I8Q1Z3"/>
<proteinExistence type="predicted"/>
<feature type="compositionally biased region" description="Polar residues" evidence="1">
    <location>
        <begin position="803"/>
        <end position="817"/>
    </location>
</feature>
<evidence type="ECO:0000313" key="3">
    <source>
        <dbReference type="EnsemblMetazoa" id="SCAU013113-PC"/>
    </source>
</evidence>
<feature type="compositionally biased region" description="Basic and acidic residues" evidence="1">
    <location>
        <begin position="581"/>
        <end position="590"/>
    </location>
</feature>
<dbReference type="PANTHER" id="PTHR13459">
    <property type="entry name" value="E3 UBIQUITIN-PROTEIN LIGASE RNF220 ISOFORM X1"/>
    <property type="match status" value="1"/>
</dbReference>
<dbReference type="VEuPathDB" id="VectorBase:SCAU013113"/>
<feature type="region of interest" description="Disordered" evidence="1">
    <location>
        <begin position="794"/>
        <end position="843"/>
    </location>
</feature>